<reference evidence="3 4" key="1">
    <citation type="submission" date="2020-08" db="EMBL/GenBank/DDBJ databases">
        <title>Genomic Encyclopedia of Type Strains, Phase IV (KMG-V): Genome sequencing to study the core and pangenomes of soil and plant-associated prokaryotes.</title>
        <authorList>
            <person name="Whitman W."/>
        </authorList>
    </citation>
    <scope>NUCLEOTIDE SEQUENCE [LARGE SCALE GENOMIC DNA]</scope>
    <source>
        <strain evidence="3 4">MP601</strain>
    </source>
</reference>
<dbReference type="InterPro" id="IPR008756">
    <property type="entry name" value="Peptidase_M56"/>
</dbReference>
<keyword evidence="1" id="KW-1133">Transmembrane helix</keyword>
<dbReference type="PANTHER" id="PTHR34978:SF3">
    <property type="entry name" value="SLR0241 PROTEIN"/>
    <property type="match status" value="1"/>
</dbReference>
<feature type="transmembrane region" description="Helical" evidence="1">
    <location>
        <begin position="147"/>
        <end position="166"/>
    </location>
</feature>
<gene>
    <name evidence="3" type="ORF">HDF22_001972</name>
</gene>
<name>A0A841JB26_9SPHI</name>
<sequence>MESLVMYLLKANVVMSILFLFYVLLLRNDKSFKQNRFYLLFSLVLSLFLPLLPELSSPHFEPIQRQITTANPLNGLYTTIGNSQMITNHVNNAYVVVNQGFTRPSLIQILTGVYLLISTVLLVRSIIKVLKISILIKNTDKQFIDGIYYCAFDGTAPFSFFNYLVINKELFTDSELRQIIVHENVHIRQSHSIDILFVELVHAILWINPLLLYLKRCIKLNHEYIADHEVISSGVDKKNYQLSVLYNSLKVSQVYQLTNLYSSSKIKLRIKMMNLKKSPNPNAYKYAFVLLLVAANYLLINPLSASGLHKNAIETTQNFKKFEGYYAMKGRKGALIQIIATNKSVILKQLWDNRKIDFTATGPLTFSTKENASFTLQFTNDNAGRITQILAFGKDVWVKNDNYHLPVEVKLIAQDLKKFEGYYELKGQKGTFIQISSTSNGLVLKQLWDNEQIDFAAKSSLDFFAKTNPGFTLQFTSDNAGGITQVLAFGKDVWVRNNDGYHAPVEVKLTAQELKKFEGKYEFTEKEGTFIEITSTGNGLVLNQLWDNKQIGFAAASPLDFFAKTAPGFTLQFTGNNSGGITQVLAFGKDVWKKVN</sequence>
<feature type="transmembrane region" description="Helical" evidence="1">
    <location>
        <begin position="6"/>
        <end position="25"/>
    </location>
</feature>
<evidence type="ECO:0000313" key="3">
    <source>
        <dbReference type="EMBL" id="MBB6127864.1"/>
    </source>
</evidence>
<keyword evidence="3" id="KW-0238">DNA-binding</keyword>
<evidence type="ECO:0000313" key="4">
    <source>
        <dbReference type="Proteomes" id="UP000548326"/>
    </source>
</evidence>
<feature type="transmembrane region" description="Helical" evidence="1">
    <location>
        <begin position="283"/>
        <end position="300"/>
    </location>
</feature>
<dbReference type="GO" id="GO:0003677">
    <property type="term" value="F:DNA binding"/>
    <property type="evidence" value="ECO:0007669"/>
    <property type="project" value="UniProtKB-KW"/>
</dbReference>
<dbReference type="AlphaFoldDB" id="A0A841JB26"/>
<comment type="caution">
    <text evidence="3">The sequence shown here is derived from an EMBL/GenBank/DDBJ whole genome shotgun (WGS) entry which is preliminary data.</text>
</comment>
<feature type="transmembrane region" description="Helical" evidence="1">
    <location>
        <begin position="37"/>
        <end position="53"/>
    </location>
</feature>
<dbReference type="RefSeq" id="WP_183587160.1">
    <property type="nucleotide sequence ID" value="NZ_JACHCA010000004.1"/>
</dbReference>
<keyword evidence="1" id="KW-0472">Membrane</keyword>
<feature type="domain" description="Peptidase M56" evidence="2">
    <location>
        <begin position="165"/>
        <end position="273"/>
    </location>
</feature>
<dbReference type="PANTHER" id="PTHR34978">
    <property type="entry name" value="POSSIBLE SENSOR-TRANSDUCER PROTEIN BLAR"/>
    <property type="match status" value="1"/>
</dbReference>
<feature type="transmembrane region" description="Helical" evidence="1">
    <location>
        <begin position="195"/>
        <end position="214"/>
    </location>
</feature>
<organism evidence="3 4">
    <name type="scientific">Mucilaginibacter lappiensis</name>
    <dbReference type="NCBI Taxonomy" id="354630"/>
    <lineage>
        <taxon>Bacteria</taxon>
        <taxon>Pseudomonadati</taxon>
        <taxon>Bacteroidota</taxon>
        <taxon>Sphingobacteriia</taxon>
        <taxon>Sphingobacteriales</taxon>
        <taxon>Sphingobacteriaceae</taxon>
        <taxon>Mucilaginibacter</taxon>
    </lineage>
</organism>
<dbReference type="InterPro" id="IPR052173">
    <property type="entry name" value="Beta-lactam_resp_regulator"/>
</dbReference>
<protein>
    <submittedName>
        <fullName evidence="3">DNA-binding sugar fermentation-stimulating protein</fullName>
    </submittedName>
</protein>
<keyword evidence="1" id="KW-0812">Transmembrane</keyword>
<feature type="transmembrane region" description="Helical" evidence="1">
    <location>
        <begin position="106"/>
        <end position="127"/>
    </location>
</feature>
<dbReference type="EMBL" id="JACHCA010000004">
    <property type="protein sequence ID" value="MBB6127864.1"/>
    <property type="molecule type" value="Genomic_DNA"/>
</dbReference>
<dbReference type="Pfam" id="PF05569">
    <property type="entry name" value="Peptidase_M56"/>
    <property type="match status" value="1"/>
</dbReference>
<dbReference type="Proteomes" id="UP000548326">
    <property type="component" value="Unassembled WGS sequence"/>
</dbReference>
<dbReference type="CDD" id="cd07341">
    <property type="entry name" value="M56_BlaR1_MecR1_like"/>
    <property type="match status" value="1"/>
</dbReference>
<proteinExistence type="predicted"/>
<evidence type="ECO:0000256" key="1">
    <source>
        <dbReference type="SAM" id="Phobius"/>
    </source>
</evidence>
<accession>A0A841JB26</accession>
<evidence type="ECO:0000259" key="2">
    <source>
        <dbReference type="Pfam" id="PF05569"/>
    </source>
</evidence>